<sequence>MSNFQHLLESPIHWVADFAGGFLKRSRGTQRRRRERILRREYLNG</sequence>
<reference evidence="2" key="1">
    <citation type="journal article" date="2014" name="BMC Genomics">
        <title>Genome sequencing of two Neorhizobium galegae strains reveals a noeT gene responsible for the unusual acetylation of the nodulation factors.</title>
        <authorList>
            <person name="Osterman J."/>
            <person name="Marsh J."/>
            <person name="Laine P.K."/>
            <person name="Zeng Z."/>
            <person name="Alatalo E."/>
            <person name="Sullivan J.T."/>
            <person name="Young J.P."/>
            <person name="Thomas-Oates J."/>
            <person name="Paulin L."/>
            <person name="Lindstrom K."/>
        </authorList>
    </citation>
    <scope>NUCLEOTIDE SEQUENCE [LARGE SCALE GENOMIC DNA]</scope>
    <source>
        <strain evidence="2">HAMBI 540</strain>
    </source>
</reference>
<dbReference type="GeneID" id="43447802"/>
<organism evidence="1 2">
    <name type="scientific">Neorhizobium galegae bv. orientalis str. HAMBI 540</name>
    <dbReference type="NCBI Taxonomy" id="1028800"/>
    <lineage>
        <taxon>Bacteria</taxon>
        <taxon>Pseudomonadati</taxon>
        <taxon>Pseudomonadota</taxon>
        <taxon>Alphaproteobacteria</taxon>
        <taxon>Hyphomicrobiales</taxon>
        <taxon>Rhizobiaceae</taxon>
        <taxon>Rhizobium/Agrobacterium group</taxon>
        <taxon>Neorhizobium</taxon>
    </lineage>
</organism>
<dbReference type="Proteomes" id="UP000028181">
    <property type="component" value="Chromosome I"/>
</dbReference>
<gene>
    <name evidence="1" type="ORF">RG540_CH26060</name>
</gene>
<name>A0A068SR50_NEOGA</name>
<evidence type="ECO:0000313" key="2">
    <source>
        <dbReference type="Proteomes" id="UP000028181"/>
    </source>
</evidence>
<accession>A0A068SR50</accession>
<keyword evidence="2" id="KW-1185">Reference proteome</keyword>
<dbReference type="AlphaFoldDB" id="A0A068SR50"/>
<proteinExistence type="predicted"/>
<dbReference type="RefSeq" id="WP_155414776.1">
    <property type="nucleotide sequence ID" value="NZ_HG938353.1"/>
</dbReference>
<dbReference type="EMBL" id="HG938353">
    <property type="protein sequence ID" value="CDN48772.1"/>
    <property type="molecule type" value="Genomic_DNA"/>
</dbReference>
<protein>
    <submittedName>
        <fullName evidence="1">Uncharacterized protein</fullName>
    </submittedName>
</protein>
<dbReference type="HOGENOM" id="CLU_3202511_0_0_5"/>
<dbReference type="eggNOG" id="ENOG5031AGC">
    <property type="taxonomic scope" value="Bacteria"/>
</dbReference>
<dbReference type="KEGG" id="ngg:RG540_CH26060"/>
<dbReference type="PATRIC" id="fig|1028800.3.peg.2635"/>
<evidence type="ECO:0000313" key="1">
    <source>
        <dbReference type="EMBL" id="CDN48772.1"/>
    </source>
</evidence>